<organism evidence="2">
    <name type="scientific">Arundo donax</name>
    <name type="common">Giant reed</name>
    <name type="synonym">Donax arundinaceus</name>
    <dbReference type="NCBI Taxonomy" id="35708"/>
    <lineage>
        <taxon>Eukaryota</taxon>
        <taxon>Viridiplantae</taxon>
        <taxon>Streptophyta</taxon>
        <taxon>Embryophyta</taxon>
        <taxon>Tracheophyta</taxon>
        <taxon>Spermatophyta</taxon>
        <taxon>Magnoliopsida</taxon>
        <taxon>Liliopsida</taxon>
        <taxon>Poales</taxon>
        <taxon>Poaceae</taxon>
        <taxon>PACMAD clade</taxon>
        <taxon>Arundinoideae</taxon>
        <taxon>Arundineae</taxon>
        <taxon>Arundo</taxon>
    </lineage>
</organism>
<feature type="coiled-coil region" evidence="1">
    <location>
        <begin position="2"/>
        <end position="57"/>
    </location>
</feature>
<protein>
    <submittedName>
        <fullName evidence="2">Uncharacterized protein</fullName>
    </submittedName>
</protein>
<dbReference type="GO" id="GO:0040008">
    <property type="term" value="P:regulation of growth"/>
    <property type="evidence" value="ECO:0007669"/>
    <property type="project" value="InterPro"/>
</dbReference>
<dbReference type="InterPro" id="IPR044194">
    <property type="entry name" value="BLISTER"/>
</dbReference>
<reference evidence="2" key="2">
    <citation type="journal article" date="2015" name="Data Brief">
        <title>Shoot transcriptome of the giant reed, Arundo donax.</title>
        <authorList>
            <person name="Barrero R.A."/>
            <person name="Guerrero F.D."/>
            <person name="Moolhuijzen P."/>
            <person name="Goolsby J.A."/>
            <person name="Tidwell J."/>
            <person name="Bellgard S.E."/>
            <person name="Bellgard M.I."/>
        </authorList>
    </citation>
    <scope>NUCLEOTIDE SEQUENCE</scope>
    <source>
        <tissue evidence="2">Shoot tissue taken approximately 20 cm above the soil surface</tissue>
    </source>
</reference>
<keyword evidence="1" id="KW-0175">Coiled coil</keyword>
<dbReference type="PANTHER" id="PTHR47490:SF2">
    <property type="entry name" value="PROTEIN BLISTER"/>
    <property type="match status" value="1"/>
</dbReference>
<accession>A0A0A9CIS2</accession>
<dbReference type="PANTHER" id="PTHR47490">
    <property type="entry name" value="PROTEIN BLISTER"/>
    <property type="match status" value="1"/>
</dbReference>
<dbReference type="EMBL" id="GBRH01222424">
    <property type="protein sequence ID" value="JAD75471.1"/>
    <property type="molecule type" value="Transcribed_RNA"/>
</dbReference>
<evidence type="ECO:0000313" key="2">
    <source>
        <dbReference type="EMBL" id="JAD75471.1"/>
    </source>
</evidence>
<dbReference type="AlphaFoldDB" id="A0A0A9CIS2"/>
<name>A0A0A9CIS2_ARUDO</name>
<proteinExistence type="predicted"/>
<evidence type="ECO:0000256" key="1">
    <source>
        <dbReference type="SAM" id="Coils"/>
    </source>
</evidence>
<sequence>MIDNINSLMSELAVEREELLRALRIESSNCSKLKELNKDLTQKLEIQTQRLELLTSQRMANENVLAKPINTRSINDATMYADEGDEVVERVLGWIMKLFPGGPKRPTSKLL</sequence>
<reference evidence="2" key="1">
    <citation type="submission" date="2014-09" db="EMBL/GenBank/DDBJ databases">
        <authorList>
            <person name="Magalhaes I.L.F."/>
            <person name="Oliveira U."/>
            <person name="Santos F.R."/>
            <person name="Vidigal T.H.D.A."/>
            <person name="Brescovit A.D."/>
            <person name="Santos A.J."/>
        </authorList>
    </citation>
    <scope>NUCLEOTIDE SEQUENCE</scope>
    <source>
        <tissue evidence="2">Shoot tissue taken approximately 20 cm above the soil surface</tissue>
    </source>
</reference>